<keyword evidence="2" id="KW-0175">Coiled coil</keyword>
<dbReference type="GO" id="GO:0030313">
    <property type="term" value="C:cell envelope"/>
    <property type="evidence" value="ECO:0007669"/>
    <property type="project" value="UniProtKB-SubCell"/>
</dbReference>
<reference evidence="5 6" key="1">
    <citation type="journal article" date="2019" name="Syst. Appl. Microbiol.">
        <title>Microvirga tunisiensis sp. nov., a root nodule symbiotic bacterium isolated from Lupinus micranthus and L. luteus grown in Northern Tunisia.</title>
        <authorList>
            <person name="Msaddak A."/>
            <person name="Rejili M."/>
            <person name="Duran D."/>
            <person name="Mars M."/>
            <person name="Palacios J.M."/>
            <person name="Ruiz-Argueso T."/>
            <person name="Rey L."/>
            <person name="Imperial J."/>
        </authorList>
    </citation>
    <scope>NUCLEOTIDE SEQUENCE [LARGE SCALE GENOMIC DNA]</scope>
    <source>
        <strain evidence="5 6">Lmie10</strain>
    </source>
</reference>
<evidence type="ECO:0000259" key="4">
    <source>
        <dbReference type="Pfam" id="PF25954"/>
    </source>
</evidence>
<dbReference type="Pfam" id="PF25954">
    <property type="entry name" value="Beta-barrel_RND_2"/>
    <property type="match status" value="1"/>
</dbReference>
<organism evidence="5 6">
    <name type="scientific">Microvirga tunisiensis</name>
    <dbReference type="NCBI Taxonomy" id="2108360"/>
    <lineage>
        <taxon>Bacteria</taxon>
        <taxon>Pseudomonadati</taxon>
        <taxon>Pseudomonadota</taxon>
        <taxon>Alphaproteobacteria</taxon>
        <taxon>Hyphomicrobiales</taxon>
        <taxon>Methylobacteriaceae</taxon>
        <taxon>Microvirga</taxon>
    </lineage>
</organism>
<evidence type="ECO:0000259" key="3">
    <source>
        <dbReference type="Pfam" id="PF25917"/>
    </source>
</evidence>
<dbReference type="InterPro" id="IPR058792">
    <property type="entry name" value="Beta-barrel_RND_2"/>
</dbReference>
<dbReference type="PANTHER" id="PTHR32347">
    <property type="entry name" value="EFFLUX SYSTEM COMPONENT YKNX-RELATED"/>
    <property type="match status" value="1"/>
</dbReference>
<accession>A0A5N7MPW2</accession>
<dbReference type="Proteomes" id="UP000403266">
    <property type="component" value="Unassembled WGS sequence"/>
</dbReference>
<dbReference type="EMBL" id="VOSK01000195">
    <property type="protein sequence ID" value="MPR29062.1"/>
    <property type="molecule type" value="Genomic_DNA"/>
</dbReference>
<evidence type="ECO:0000313" key="5">
    <source>
        <dbReference type="EMBL" id="MPR29062.1"/>
    </source>
</evidence>
<dbReference type="InterPro" id="IPR050465">
    <property type="entry name" value="UPF0194_transport"/>
</dbReference>
<dbReference type="SUPFAM" id="SSF111369">
    <property type="entry name" value="HlyD-like secretion proteins"/>
    <property type="match status" value="2"/>
</dbReference>
<evidence type="ECO:0000256" key="2">
    <source>
        <dbReference type="ARBA" id="ARBA00023054"/>
    </source>
</evidence>
<proteinExistence type="predicted"/>
<feature type="domain" description="Multidrug resistance protein MdtA-like barrel-sandwich hybrid" evidence="3">
    <location>
        <begin position="77"/>
        <end position="285"/>
    </location>
</feature>
<evidence type="ECO:0000313" key="6">
    <source>
        <dbReference type="Proteomes" id="UP000403266"/>
    </source>
</evidence>
<keyword evidence="6" id="KW-1185">Reference proteome</keyword>
<dbReference type="Gene3D" id="2.40.30.170">
    <property type="match status" value="1"/>
</dbReference>
<comment type="caution">
    <text evidence="5">The sequence shown here is derived from an EMBL/GenBank/DDBJ whole genome shotgun (WGS) entry which is preliminary data.</text>
</comment>
<dbReference type="PANTHER" id="PTHR32347:SF14">
    <property type="entry name" value="EFFLUX SYSTEM COMPONENT YKNX-RELATED"/>
    <property type="match status" value="1"/>
</dbReference>
<evidence type="ECO:0000256" key="1">
    <source>
        <dbReference type="ARBA" id="ARBA00004196"/>
    </source>
</evidence>
<dbReference type="Gene3D" id="2.40.50.100">
    <property type="match status" value="2"/>
</dbReference>
<dbReference type="InterPro" id="IPR058625">
    <property type="entry name" value="MdtA-like_BSH"/>
</dbReference>
<protein>
    <submittedName>
        <fullName evidence="5">HlyD family efflux transporter periplasmic adaptor subunit</fullName>
    </submittedName>
</protein>
<dbReference type="OrthoDB" id="9791520at2"/>
<name>A0A5N7MPW2_9HYPH</name>
<gene>
    <name evidence="5" type="ORF">FS320_29085</name>
</gene>
<dbReference type="AlphaFoldDB" id="A0A5N7MPW2"/>
<comment type="subcellular location">
    <subcellularLocation>
        <location evidence="1">Cell envelope</location>
    </subcellularLocation>
</comment>
<feature type="domain" description="CusB-like beta-barrel" evidence="4">
    <location>
        <begin position="297"/>
        <end position="370"/>
    </location>
</feature>
<sequence length="478" mass="50252">MTRIFLLATLIAAGMLWPARNLVPEGAMPPVLSDLLGSLAPAPSNREPSAYRTAPAERGDLVSTVTAGGTLNAVVLVEVGSQVSGQVRDLFVDFNSAVTQGQVIARISPEIYEARVAQAQAELKTGQAGLPVHQAGIERARAELDNARSALAVAKAQTVRAELAADDAKRDLDRKQSLAERAIVSASDWERVQSAHRAAEAQLAASRAQELSQASAIRAAEAAARMAEAQLLAAAVQVTQRDALLRQAQIDLERTYIRAPVTGTVVNRNVNRGQTVAASLQAPTLFTIAQDLRQMQVEASVVEADVSRFAVGQPVTFTVDAHPGRSFTGSVQQIRKAPQTVQNVVTYTAVIATGNSDEALLPGMTANLQVVVGRTKDVLKVPNMALRFRPPDHVPEAMAQGAVASPAGPSPEQPGLRGQVFVLGPEGRPVPVPLRLGISDGRMTEVLAGDLVDGQAVVVGQAAAGSPATPPLATFRLR</sequence>
<dbReference type="RefSeq" id="WP_152715755.1">
    <property type="nucleotide sequence ID" value="NZ_VOSJ01000197.1"/>
</dbReference>
<dbReference type="Pfam" id="PF25917">
    <property type="entry name" value="BSH_RND"/>
    <property type="match status" value="1"/>
</dbReference>